<protein>
    <submittedName>
        <fullName evidence="1">Uncharacterized protein</fullName>
    </submittedName>
</protein>
<evidence type="ECO:0000313" key="1">
    <source>
        <dbReference type="EMBL" id="KAK6966847.1"/>
    </source>
</evidence>
<sequence length="119" mass="13443">MSNPWSNEKKRPFYFPPANKSLNANLDEARLPRVSAGQLARFSEETALYSSSTVLDYVFDVTSVEEFAPKGEYGVYAFKDISFALVKGSVLERDTMVSGYSSLSPNEMEELKEWYSAFL</sequence>
<proteinExistence type="predicted"/>
<accession>A0AAV9Z0Z5</accession>
<reference evidence="1 2" key="1">
    <citation type="journal article" date="2024" name="J Genomics">
        <title>Draft genome sequencing and assembly of Favolaschia claudopus CIRM-BRFM 2984 isolated from oak limbs.</title>
        <authorList>
            <person name="Navarro D."/>
            <person name="Drula E."/>
            <person name="Chaduli D."/>
            <person name="Cazenave R."/>
            <person name="Ahrendt S."/>
            <person name="Wang J."/>
            <person name="Lipzen A."/>
            <person name="Daum C."/>
            <person name="Barry K."/>
            <person name="Grigoriev I.V."/>
            <person name="Favel A."/>
            <person name="Rosso M.N."/>
            <person name="Martin F."/>
        </authorList>
    </citation>
    <scope>NUCLEOTIDE SEQUENCE [LARGE SCALE GENOMIC DNA]</scope>
    <source>
        <strain evidence="1 2">CIRM-BRFM 2984</strain>
    </source>
</reference>
<dbReference type="AlphaFoldDB" id="A0AAV9Z0Z5"/>
<gene>
    <name evidence="1" type="ORF">R3P38DRAFT_3245289</name>
</gene>
<dbReference type="EMBL" id="JAWWNJ010000254">
    <property type="protein sequence ID" value="KAK6966847.1"/>
    <property type="molecule type" value="Genomic_DNA"/>
</dbReference>
<dbReference type="Proteomes" id="UP001362999">
    <property type="component" value="Unassembled WGS sequence"/>
</dbReference>
<organism evidence="1 2">
    <name type="scientific">Favolaschia claudopus</name>
    <dbReference type="NCBI Taxonomy" id="2862362"/>
    <lineage>
        <taxon>Eukaryota</taxon>
        <taxon>Fungi</taxon>
        <taxon>Dikarya</taxon>
        <taxon>Basidiomycota</taxon>
        <taxon>Agaricomycotina</taxon>
        <taxon>Agaricomycetes</taxon>
        <taxon>Agaricomycetidae</taxon>
        <taxon>Agaricales</taxon>
        <taxon>Marasmiineae</taxon>
        <taxon>Mycenaceae</taxon>
        <taxon>Favolaschia</taxon>
    </lineage>
</organism>
<dbReference type="InterPro" id="IPR036400">
    <property type="entry name" value="Cyt_B5-like_heme/steroid_sf"/>
</dbReference>
<dbReference type="Gene3D" id="3.10.120.10">
    <property type="entry name" value="Cytochrome b5-like heme/steroid binding domain"/>
    <property type="match status" value="1"/>
</dbReference>
<name>A0AAV9Z0Z5_9AGAR</name>
<comment type="caution">
    <text evidence="1">The sequence shown here is derived from an EMBL/GenBank/DDBJ whole genome shotgun (WGS) entry which is preliminary data.</text>
</comment>
<keyword evidence="2" id="KW-1185">Reference proteome</keyword>
<evidence type="ECO:0000313" key="2">
    <source>
        <dbReference type="Proteomes" id="UP001362999"/>
    </source>
</evidence>